<accession>A0A0E9RZT6</accession>
<dbReference type="AlphaFoldDB" id="A0A0E9RZT6"/>
<name>A0A0E9RZT6_ANGAN</name>
<reference evidence="1" key="2">
    <citation type="journal article" date="2015" name="Fish Shellfish Immunol.">
        <title>Early steps in the European eel (Anguilla anguilla)-Vibrio vulnificus interaction in the gills: Role of the RtxA13 toxin.</title>
        <authorList>
            <person name="Callol A."/>
            <person name="Pajuelo D."/>
            <person name="Ebbesson L."/>
            <person name="Teles M."/>
            <person name="MacKenzie S."/>
            <person name="Amaro C."/>
        </authorList>
    </citation>
    <scope>NUCLEOTIDE SEQUENCE</scope>
</reference>
<proteinExistence type="predicted"/>
<sequence>MSTSCSFAEVPFIFRLILCVPYFKWLRLASLQILATNESYSAKRLSYTASVYLVTVSRFHYITRC</sequence>
<reference evidence="1" key="1">
    <citation type="submission" date="2014-11" db="EMBL/GenBank/DDBJ databases">
        <authorList>
            <person name="Amaro Gonzalez C."/>
        </authorList>
    </citation>
    <scope>NUCLEOTIDE SEQUENCE</scope>
</reference>
<dbReference type="EMBL" id="GBXM01073971">
    <property type="protein sequence ID" value="JAH34606.1"/>
    <property type="molecule type" value="Transcribed_RNA"/>
</dbReference>
<organism evidence="1">
    <name type="scientific">Anguilla anguilla</name>
    <name type="common">European freshwater eel</name>
    <name type="synonym">Muraena anguilla</name>
    <dbReference type="NCBI Taxonomy" id="7936"/>
    <lineage>
        <taxon>Eukaryota</taxon>
        <taxon>Metazoa</taxon>
        <taxon>Chordata</taxon>
        <taxon>Craniata</taxon>
        <taxon>Vertebrata</taxon>
        <taxon>Euteleostomi</taxon>
        <taxon>Actinopterygii</taxon>
        <taxon>Neopterygii</taxon>
        <taxon>Teleostei</taxon>
        <taxon>Anguilliformes</taxon>
        <taxon>Anguillidae</taxon>
        <taxon>Anguilla</taxon>
    </lineage>
</organism>
<evidence type="ECO:0000313" key="1">
    <source>
        <dbReference type="EMBL" id="JAH34606.1"/>
    </source>
</evidence>
<protein>
    <submittedName>
        <fullName evidence="1">Uncharacterized protein</fullName>
    </submittedName>
</protein>